<keyword evidence="8" id="KW-1185">Reference proteome</keyword>
<dbReference type="PANTHER" id="PTHR43791:SF55">
    <property type="entry name" value="TRANSPORTER, PUTATIVE (AFU_ORTHOLOGUE AFUA_6G01820)-RELATED"/>
    <property type="match status" value="1"/>
</dbReference>
<reference evidence="7 8" key="1">
    <citation type="submission" date="2015-02" db="EMBL/GenBank/DDBJ databases">
        <title>Draft Genome Sequences of Two Closely-Related Aflatoxigenic Aspergillus Species Obtained from the Cote d'Ivoire.</title>
        <authorList>
            <person name="Moore G.G."/>
            <person name="Beltz S.B."/>
            <person name="Mack B.M."/>
        </authorList>
    </citation>
    <scope>NUCLEOTIDE SEQUENCE [LARGE SCALE GENOMIC DNA]</scope>
    <source>
        <strain evidence="7 8">SRRC1468</strain>
    </source>
</reference>
<evidence type="ECO:0000313" key="7">
    <source>
        <dbReference type="EMBL" id="KKK14587.1"/>
    </source>
</evidence>
<dbReference type="InterPro" id="IPR036259">
    <property type="entry name" value="MFS_trans_sf"/>
</dbReference>
<evidence type="ECO:0000256" key="6">
    <source>
        <dbReference type="SAM" id="Phobius"/>
    </source>
</evidence>
<feature type="transmembrane region" description="Helical" evidence="6">
    <location>
        <begin position="293"/>
        <end position="317"/>
    </location>
</feature>
<dbReference type="AlphaFoldDB" id="A0A0F8WTM5"/>
<dbReference type="Gene3D" id="1.20.1250.20">
    <property type="entry name" value="MFS general substrate transporter like domains"/>
    <property type="match status" value="2"/>
</dbReference>
<dbReference type="FunFam" id="1.20.1250.20:FF:000425">
    <property type="entry name" value="MFS transporter, putative"/>
    <property type="match status" value="1"/>
</dbReference>
<feature type="transmembrane region" description="Helical" evidence="6">
    <location>
        <begin position="358"/>
        <end position="376"/>
    </location>
</feature>
<evidence type="ECO:0000256" key="2">
    <source>
        <dbReference type="ARBA" id="ARBA00022448"/>
    </source>
</evidence>
<dbReference type="OrthoDB" id="1932925at2759"/>
<dbReference type="GO" id="GO:0016020">
    <property type="term" value="C:membrane"/>
    <property type="evidence" value="ECO:0007669"/>
    <property type="project" value="UniProtKB-SubCell"/>
</dbReference>
<dbReference type="EMBL" id="JZBS01003541">
    <property type="protein sequence ID" value="KKK14587.1"/>
    <property type="molecule type" value="Genomic_DNA"/>
</dbReference>
<feature type="transmembrane region" description="Helical" evidence="6">
    <location>
        <begin position="133"/>
        <end position="151"/>
    </location>
</feature>
<feature type="transmembrane region" description="Helical" evidence="6">
    <location>
        <begin position="452"/>
        <end position="474"/>
    </location>
</feature>
<comment type="caution">
    <text evidence="7">The sequence shown here is derived from an EMBL/GenBank/DDBJ whole genome shotgun (WGS) entry which is preliminary data.</text>
</comment>
<dbReference type="SUPFAM" id="SSF103473">
    <property type="entry name" value="MFS general substrate transporter"/>
    <property type="match status" value="1"/>
</dbReference>
<evidence type="ECO:0000256" key="4">
    <source>
        <dbReference type="ARBA" id="ARBA00022989"/>
    </source>
</evidence>
<dbReference type="PANTHER" id="PTHR43791">
    <property type="entry name" value="PERMEASE-RELATED"/>
    <property type="match status" value="1"/>
</dbReference>
<name>A0A0F8WTM5_9EURO</name>
<proteinExistence type="predicted"/>
<dbReference type="Pfam" id="PF07690">
    <property type="entry name" value="MFS_1"/>
    <property type="match status" value="1"/>
</dbReference>
<dbReference type="Proteomes" id="UP000034291">
    <property type="component" value="Unassembled WGS sequence"/>
</dbReference>
<feature type="transmembrane region" description="Helical" evidence="6">
    <location>
        <begin position="388"/>
        <end position="408"/>
    </location>
</feature>
<feature type="transmembrane region" description="Helical" evidence="6">
    <location>
        <begin position="163"/>
        <end position="182"/>
    </location>
</feature>
<dbReference type="GO" id="GO:0022857">
    <property type="term" value="F:transmembrane transporter activity"/>
    <property type="evidence" value="ECO:0007669"/>
    <property type="project" value="InterPro"/>
</dbReference>
<evidence type="ECO:0000256" key="3">
    <source>
        <dbReference type="ARBA" id="ARBA00022692"/>
    </source>
</evidence>
<feature type="non-terminal residue" evidence="7">
    <location>
        <position position="1"/>
    </location>
</feature>
<keyword evidence="3 6" id="KW-0812">Transmembrane</keyword>
<sequence>VISSVGMIQVPGATDPPSGSSFEKDAALAVVADEAQYIDPAVERRVLRKIDLFFMPAMLIGYGFVYWDKAILGSAALFGMTADLELLVIDDSTTPPSRDTTRLSWATSIFYFGMMAGLYPVTFLLQRFKIQRVLGPIVILWAVTCAATAGVKTWKGLYVQRFFLGFVESVIPTGFMTVVSGYYTQEEQALRQAWWFSGTGWFTIIGGAINYGFGQISSGALTRWQYIYIVAGALTFLFGLWCCAMPNSPVSAWFLTAEERVVAVERLRKGQTGVRCQMIKFDQIRESLLDIKLYLIAIMMAAAYTINGAISGFGPLIVSTFGYDTLHSILFQFPVGAICIIFIPLCGFISSRIPNTRIPMLIACCLPVIAGCILIWKSSWGYRPAAPVVGYAITGFFGPVVSLIITLGASNVAGATKKTVMAATVFVAYTVGNIIGPQLVKSPTVHQHYPELWEGMVICYCIVIAAATALYVVLWRENRKRAAMDLDESQRDKMAFQDLTDKQNPFFRYVL</sequence>
<evidence type="ECO:0000256" key="1">
    <source>
        <dbReference type="ARBA" id="ARBA00004141"/>
    </source>
</evidence>
<feature type="transmembrane region" description="Helical" evidence="6">
    <location>
        <begin position="420"/>
        <end position="440"/>
    </location>
</feature>
<evidence type="ECO:0000256" key="5">
    <source>
        <dbReference type="ARBA" id="ARBA00023136"/>
    </source>
</evidence>
<keyword evidence="4 6" id="KW-1133">Transmembrane helix</keyword>
<feature type="transmembrane region" description="Helical" evidence="6">
    <location>
        <begin position="103"/>
        <end position="121"/>
    </location>
</feature>
<feature type="transmembrane region" description="Helical" evidence="6">
    <location>
        <begin position="225"/>
        <end position="244"/>
    </location>
</feature>
<dbReference type="FunFam" id="1.20.1250.20:FF:000540">
    <property type="entry name" value="MFS transporter, putative"/>
    <property type="match status" value="1"/>
</dbReference>
<feature type="transmembrane region" description="Helical" evidence="6">
    <location>
        <begin position="194"/>
        <end position="213"/>
    </location>
</feature>
<comment type="subcellular location">
    <subcellularLocation>
        <location evidence="1">Membrane</location>
        <topology evidence="1">Multi-pass membrane protein</topology>
    </subcellularLocation>
</comment>
<gene>
    <name evidence="7" type="ORF">ARAM_005797</name>
</gene>
<keyword evidence="5 6" id="KW-0472">Membrane</keyword>
<dbReference type="STRING" id="308745.A0A0F8WTM5"/>
<accession>A0A0F8WTM5</accession>
<keyword evidence="2" id="KW-0813">Transport</keyword>
<feature type="transmembrane region" description="Helical" evidence="6">
    <location>
        <begin position="329"/>
        <end position="351"/>
    </location>
</feature>
<evidence type="ECO:0000313" key="8">
    <source>
        <dbReference type="Proteomes" id="UP000034291"/>
    </source>
</evidence>
<dbReference type="InterPro" id="IPR011701">
    <property type="entry name" value="MFS"/>
</dbReference>
<protein>
    <submittedName>
        <fullName evidence="7">Putative MFS transporter</fullName>
    </submittedName>
</protein>
<organism evidence="7 8">
    <name type="scientific">Aspergillus rambellii</name>
    <dbReference type="NCBI Taxonomy" id="308745"/>
    <lineage>
        <taxon>Eukaryota</taxon>
        <taxon>Fungi</taxon>
        <taxon>Dikarya</taxon>
        <taxon>Ascomycota</taxon>
        <taxon>Pezizomycotina</taxon>
        <taxon>Eurotiomycetes</taxon>
        <taxon>Eurotiomycetidae</taxon>
        <taxon>Eurotiales</taxon>
        <taxon>Aspergillaceae</taxon>
        <taxon>Aspergillus</taxon>
        <taxon>Aspergillus subgen. Nidulantes</taxon>
    </lineage>
</organism>
<feature type="transmembrane region" description="Helical" evidence="6">
    <location>
        <begin position="50"/>
        <end position="67"/>
    </location>
</feature>